<feature type="chain" id="PRO_5044826408" description="Protein kinase domain-containing protein" evidence="15">
    <location>
        <begin position="23"/>
        <end position="744"/>
    </location>
</feature>
<comment type="subcellular location">
    <subcellularLocation>
        <location evidence="1">Membrane</location>
        <topology evidence="1">Single-pass type I membrane protein</topology>
    </subcellularLocation>
</comment>
<evidence type="ECO:0000256" key="10">
    <source>
        <dbReference type="ARBA" id="ARBA00023157"/>
    </source>
</evidence>
<evidence type="ECO:0000256" key="7">
    <source>
        <dbReference type="ARBA" id="ARBA00022741"/>
    </source>
</evidence>
<keyword evidence="4" id="KW-0808">Transferase</keyword>
<dbReference type="InterPro" id="IPR008271">
    <property type="entry name" value="Ser/Thr_kinase_AS"/>
</dbReference>
<sequence>MKYPWLLFSLLLLCLPAVRVLAAADDPPAHRPGCKSRCGDVDIPYPFGIGDRCAIHHGFDLNCTVVNGTERPYNGPFEVTKISIADAKAWIKMDISWQCYDYQARQMKEFIWGGNFTYTPFRFSHVDNKIVVMGCNTLAYMKSQPHIEGCYTTCSDDIPKNGSCLAGAGCCETDVPEDLGYFEAYFNTNYTTSGCSYIVVMEEKAFSYSTTYAYSTTFWDAYNGQVPVVMDWVITREDTCIVTTTTKNHSSYACLSNNSHCVNSTNGIVGTQCKCDDGYEGNPYVKDGCIDIDECNNRTTDPCAAIGGVCYNTPGNFTCLCPPEKQKTNGICAKIPPPPPPTAASASWVMPVVGASVGLLIFVITITCVYLNQEKRKLQHIKQRYFQQHGGLLLFEEMKSRQGVAFKIFSETELQEATDGFNERQVVGHGGHGSVYKGLLKGNVEVAVKRCMTIDEQHKKEFGREMLILSQINHKNIVKLLGCCLEVEVPMLVYELVPNGTLFQLIHGNHGKRISLATRMQIAHQSAEALAYLHSWASPPILHGDVKSSNILIDCDYNAKVSDFGASILAPTDESQFVTIVQGTCGYLDPEYMQTCQLTDKSDVYSFGVVLLELLTRKMPFNLEAPEHEKSLALRFISVTKENRLEEILDDQIMNDENMEVLGEVADLAKRCLEMSGANRPSMREVSERIDRLRKVMQHPWEQENPEEMESLLGESSLASSEVIINTGNLSIEKKAARSLESGR</sequence>
<organism evidence="18 19">
    <name type="scientific">Urochloa decumbens</name>
    <dbReference type="NCBI Taxonomy" id="240449"/>
    <lineage>
        <taxon>Eukaryota</taxon>
        <taxon>Viridiplantae</taxon>
        <taxon>Streptophyta</taxon>
        <taxon>Embryophyta</taxon>
        <taxon>Tracheophyta</taxon>
        <taxon>Spermatophyta</taxon>
        <taxon>Magnoliopsida</taxon>
        <taxon>Liliopsida</taxon>
        <taxon>Poales</taxon>
        <taxon>Poaceae</taxon>
        <taxon>PACMAD clade</taxon>
        <taxon>Panicoideae</taxon>
        <taxon>Panicodae</taxon>
        <taxon>Paniceae</taxon>
        <taxon>Melinidinae</taxon>
        <taxon>Urochloa</taxon>
    </lineage>
</organism>
<dbReference type="FunFam" id="1.10.510.10:FF:000084">
    <property type="entry name" value="Wall-associated receptor kinase 2"/>
    <property type="match status" value="1"/>
</dbReference>
<dbReference type="InterPro" id="IPR000152">
    <property type="entry name" value="EGF-type_Asp/Asn_hydroxyl_site"/>
</dbReference>
<dbReference type="Gene3D" id="1.10.510.10">
    <property type="entry name" value="Transferase(Phosphotransferase) domain 1"/>
    <property type="match status" value="1"/>
</dbReference>
<evidence type="ECO:0000256" key="14">
    <source>
        <dbReference type="SAM" id="Phobius"/>
    </source>
</evidence>
<evidence type="ECO:0000256" key="6">
    <source>
        <dbReference type="ARBA" id="ARBA00022737"/>
    </source>
</evidence>
<evidence type="ECO:0000313" key="19">
    <source>
        <dbReference type="Proteomes" id="UP001497457"/>
    </source>
</evidence>
<evidence type="ECO:0000256" key="11">
    <source>
        <dbReference type="ARBA" id="ARBA00023180"/>
    </source>
</evidence>
<evidence type="ECO:0000256" key="2">
    <source>
        <dbReference type="ARBA" id="ARBA00022527"/>
    </source>
</evidence>
<keyword evidence="7 13" id="KW-0547">Nucleotide-binding</keyword>
<evidence type="ECO:0000256" key="9">
    <source>
        <dbReference type="ARBA" id="ARBA00022840"/>
    </source>
</evidence>
<dbReference type="FunFam" id="3.30.200.20:FF:000337">
    <property type="entry name" value="Wall-associated receptor kinase 3"/>
    <property type="match status" value="1"/>
</dbReference>
<keyword evidence="14" id="KW-0812">Transmembrane</keyword>
<evidence type="ECO:0000256" key="3">
    <source>
        <dbReference type="ARBA" id="ARBA00022536"/>
    </source>
</evidence>
<evidence type="ECO:0000256" key="4">
    <source>
        <dbReference type="ARBA" id="ARBA00022679"/>
    </source>
</evidence>
<dbReference type="SMART" id="SM00179">
    <property type="entry name" value="EGF_CA"/>
    <property type="match status" value="1"/>
</dbReference>
<keyword evidence="2" id="KW-0723">Serine/threonine-protein kinase</keyword>
<keyword evidence="11" id="KW-0325">Glycoprotein</keyword>
<comment type="caution">
    <text evidence="12">Lacks conserved residue(s) required for the propagation of feature annotation.</text>
</comment>
<evidence type="ECO:0000313" key="18">
    <source>
        <dbReference type="EMBL" id="CAL5063922.1"/>
    </source>
</evidence>
<reference evidence="19" key="1">
    <citation type="submission" date="2024-06" db="EMBL/GenBank/DDBJ databases">
        <authorList>
            <person name="Ryan C."/>
        </authorList>
    </citation>
    <scope>NUCLEOTIDE SEQUENCE [LARGE SCALE GENOMIC DNA]</scope>
</reference>
<keyword evidence="10" id="KW-1015">Disulfide bond</keyword>
<evidence type="ECO:0000256" key="15">
    <source>
        <dbReference type="SAM" id="SignalP"/>
    </source>
</evidence>
<evidence type="ECO:0000256" key="12">
    <source>
        <dbReference type="PROSITE-ProRule" id="PRU00076"/>
    </source>
</evidence>
<dbReference type="PROSITE" id="PS00108">
    <property type="entry name" value="PROTEIN_KINASE_ST"/>
    <property type="match status" value="1"/>
</dbReference>
<dbReference type="CDD" id="cd00054">
    <property type="entry name" value="EGF_CA"/>
    <property type="match status" value="1"/>
</dbReference>
<dbReference type="SUPFAM" id="SSF57196">
    <property type="entry name" value="EGF/Laminin"/>
    <property type="match status" value="1"/>
</dbReference>
<name>A0ABC9EVZ4_9POAL</name>
<dbReference type="Gene3D" id="3.30.200.20">
    <property type="entry name" value="Phosphorylase Kinase, domain 1"/>
    <property type="match status" value="1"/>
</dbReference>
<keyword evidence="3 12" id="KW-0245">EGF-like domain</keyword>
<dbReference type="PROSITE" id="PS01187">
    <property type="entry name" value="EGF_CA"/>
    <property type="match status" value="1"/>
</dbReference>
<accession>A0ABC9EVZ4</accession>
<dbReference type="SUPFAM" id="SSF56112">
    <property type="entry name" value="Protein kinase-like (PK-like)"/>
    <property type="match status" value="1"/>
</dbReference>
<dbReference type="PROSITE" id="PS00010">
    <property type="entry name" value="ASX_HYDROXYL"/>
    <property type="match status" value="1"/>
</dbReference>
<dbReference type="Proteomes" id="UP001497457">
    <property type="component" value="Chromosome 5rd"/>
</dbReference>
<feature type="domain" description="EGF-like" evidence="17">
    <location>
        <begin position="291"/>
        <end position="333"/>
    </location>
</feature>
<proteinExistence type="predicted"/>
<dbReference type="InterPro" id="IPR017441">
    <property type="entry name" value="Protein_kinase_ATP_BS"/>
</dbReference>
<dbReference type="GO" id="GO:0004674">
    <property type="term" value="F:protein serine/threonine kinase activity"/>
    <property type="evidence" value="ECO:0007669"/>
    <property type="project" value="UniProtKB-KW"/>
</dbReference>
<dbReference type="Pfam" id="PF00069">
    <property type="entry name" value="Pkinase"/>
    <property type="match status" value="1"/>
</dbReference>
<dbReference type="InterPro" id="IPR000719">
    <property type="entry name" value="Prot_kinase_dom"/>
</dbReference>
<feature type="transmembrane region" description="Helical" evidence="14">
    <location>
        <begin position="348"/>
        <end position="372"/>
    </location>
</feature>
<dbReference type="SMART" id="SM00220">
    <property type="entry name" value="S_TKc"/>
    <property type="match status" value="1"/>
</dbReference>
<evidence type="ECO:0000259" key="17">
    <source>
        <dbReference type="PROSITE" id="PS50026"/>
    </source>
</evidence>
<dbReference type="SMART" id="SM00181">
    <property type="entry name" value="EGF"/>
    <property type="match status" value="2"/>
</dbReference>
<reference evidence="18 19" key="2">
    <citation type="submission" date="2024-10" db="EMBL/GenBank/DDBJ databases">
        <authorList>
            <person name="Ryan C."/>
        </authorList>
    </citation>
    <scope>NUCLEOTIDE SEQUENCE [LARGE SCALE GENOMIC DNA]</scope>
</reference>
<keyword evidence="14" id="KW-1133">Transmembrane helix</keyword>
<feature type="domain" description="Protein kinase" evidence="16">
    <location>
        <begin position="421"/>
        <end position="702"/>
    </location>
</feature>
<evidence type="ECO:0000259" key="16">
    <source>
        <dbReference type="PROSITE" id="PS50011"/>
    </source>
</evidence>
<dbReference type="GO" id="GO:0016020">
    <property type="term" value="C:membrane"/>
    <property type="evidence" value="ECO:0007669"/>
    <property type="project" value="UniProtKB-SubCell"/>
</dbReference>
<feature type="binding site" evidence="13">
    <location>
        <position position="449"/>
    </location>
    <ligand>
        <name>ATP</name>
        <dbReference type="ChEBI" id="CHEBI:30616"/>
    </ligand>
</feature>
<keyword evidence="6" id="KW-0677">Repeat</keyword>
<keyword evidence="14" id="KW-0472">Membrane</keyword>
<gene>
    <name evidence="18" type="ORF">URODEC1_LOCUS99156</name>
</gene>
<dbReference type="InterPro" id="IPR045274">
    <property type="entry name" value="WAK-like"/>
</dbReference>
<evidence type="ECO:0000256" key="8">
    <source>
        <dbReference type="ARBA" id="ARBA00022777"/>
    </source>
</evidence>
<evidence type="ECO:0000256" key="13">
    <source>
        <dbReference type="PROSITE-ProRule" id="PRU10141"/>
    </source>
</evidence>
<dbReference type="PROSITE" id="PS50011">
    <property type="entry name" value="PROTEIN_KINASE_DOM"/>
    <property type="match status" value="1"/>
</dbReference>
<dbReference type="InterPro" id="IPR000742">
    <property type="entry name" value="EGF"/>
</dbReference>
<keyword evidence="5 15" id="KW-0732">Signal</keyword>
<dbReference type="FunFam" id="2.10.25.10:FF:000005">
    <property type="entry name" value="Fibrillin 2"/>
    <property type="match status" value="1"/>
</dbReference>
<dbReference type="InterPro" id="IPR018097">
    <property type="entry name" value="EGF_Ca-bd_CS"/>
</dbReference>
<evidence type="ECO:0000256" key="5">
    <source>
        <dbReference type="ARBA" id="ARBA00022729"/>
    </source>
</evidence>
<keyword evidence="19" id="KW-1185">Reference proteome</keyword>
<evidence type="ECO:0008006" key="20">
    <source>
        <dbReference type="Google" id="ProtNLM"/>
    </source>
</evidence>
<dbReference type="InterPro" id="IPR001881">
    <property type="entry name" value="EGF-like_Ca-bd_dom"/>
</dbReference>
<dbReference type="EMBL" id="OZ075115">
    <property type="protein sequence ID" value="CAL5063922.1"/>
    <property type="molecule type" value="Genomic_DNA"/>
</dbReference>
<dbReference type="AlphaFoldDB" id="A0ABC9EVZ4"/>
<dbReference type="Pfam" id="PF13947">
    <property type="entry name" value="GUB_WAK_bind"/>
    <property type="match status" value="1"/>
</dbReference>
<dbReference type="PROSITE" id="PS50026">
    <property type="entry name" value="EGF_3"/>
    <property type="match status" value="1"/>
</dbReference>
<dbReference type="GO" id="GO:0005524">
    <property type="term" value="F:ATP binding"/>
    <property type="evidence" value="ECO:0007669"/>
    <property type="project" value="UniProtKB-UniRule"/>
</dbReference>
<dbReference type="InterPro" id="IPR011009">
    <property type="entry name" value="Kinase-like_dom_sf"/>
</dbReference>
<feature type="signal peptide" evidence="15">
    <location>
        <begin position="1"/>
        <end position="22"/>
    </location>
</feature>
<keyword evidence="9 13" id="KW-0067">ATP-binding</keyword>
<evidence type="ECO:0000256" key="1">
    <source>
        <dbReference type="ARBA" id="ARBA00004479"/>
    </source>
</evidence>
<keyword evidence="8" id="KW-0418">Kinase</keyword>
<dbReference type="Gene3D" id="2.10.25.10">
    <property type="entry name" value="Laminin"/>
    <property type="match status" value="1"/>
</dbReference>
<dbReference type="InterPro" id="IPR025287">
    <property type="entry name" value="WAK_GUB"/>
</dbReference>
<dbReference type="PANTHER" id="PTHR27005">
    <property type="entry name" value="WALL-ASSOCIATED RECEPTOR KINASE-LIKE 21"/>
    <property type="match status" value="1"/>
</dbReference>
<dbReference type="PANTHER" id="PTHR27005:SF253">
    <property type="entry name" value="PROTEIN KINASE DOMAIN-CONTAINING PROTEIN"/>
    <property type="match status" value="1"/>
</dbReference>
<dbReference type="PROSITE" id="PS00107">
    <property type="entry name" value="PROTEIN_KINASE_ATP"/>
    <property type="match status" value="1"/>
</dbReference>
<protein>
    <recommendedName>
        <fullName evidence="20">Protein kinase domain-containing protein</fullName>
    </recommendedName>
</protein>